<keyword evidence="2" id="KW-0067">ATP-binding</keyword>
<evidence type="ECO:0000313" key="4">
    <source>
        <dbReference type="EMBL" id="PIC41435.1"/>
    </source>
</evidence>
<evidence type="ECO:0000256" key="3">
    <source>
        <dbReference type="SAM" id="Coils"/>
    </source>
</evidence>
<dbReference type="GO" id="GO:0000049">
    <property type="term" value="F:tRNA binding"/>
    <property type="evidence" value="ECO:0007669"/>
    <property type="project" value="TreeGrafter"/>
</dbReference>
<evidence type="ECO:0000256" key="1">
    <source>
        <dbReference type="ARBA" id="ARBA00022741"/>
    </source>
</evidence>
<dbReference type="InterPro" id="IPR052648">
    <property type="entry name" value="Ser-tRNA(Sec)_kinase"/>
</dbReference>
<dbReference type="GO" id="GO:0005524">
    <property type="term" value="F:ATP binding"/>
    <property type="evidence" value="ECO:0007669"/>
    <property type="project" value="UniProtKB-KW"/>
</dbReference>
<proteinExistence type="predicted"/>
<dbReference type="GO" id="GO:0016301">
    <property type="term" value="F:kinase activity"/>
    <property type="evidence" value="ECO:0007669"/>
    <property type="project" value="TreeGrafter"/>
</dbReference>
<dbReference type="AlphaFoldDB" id="A0A2G5UPE3"/>
<comment type="caution">
    <text evidence="4">The sequence shown here is derived from an EMBL/GenBank/DDBJ whole genome shotgun (WGS) entry which is preliminary data.</text>
</comment>
<accession>A0A2G5UPE3</accession>
<dbReference type="OrthoDB" id="5855233at2759"/>
<dbReference type="Gene3D" id="3.40.50.300">
    <property type="entry name" value="P-loop containing nucleotide triphosphate hydrolases"/>
    <property type="match status" value="1"/>
</dbReference>
<dbReference type="InterPro" id="IPR013641">
    <property type="entry name" value="KTI12/PSTK"/>
</dbReference>
<evidence type="ECO:0000313" key="5">
    <source>
        <dbReference type="Proteomes" id="UP000230233"/>
    </source>
</evidence>
<sequence length="905" mass="105805">MQALQNRLEQLENATGSEMWKILKASESDLRQDLSQLNLLKEDKEKHIKKALEEIKSKKEDLKSQKLAIESLKIEYKEYIEAVKREFERNGLDMQKVVGIFQKILEDSLSEKKDAIIATIDSTVITSKSTWHDLKTPVKSIISTISGDLELRKMLQNHLEHFHDSCEKIFISNLWSLFQNQGIPLKSLEETQNSQKFLEKIGEIFEFSTDLDLIFPGNHQKSIDNLVQISISHLENLCIDMIDKDKRDGDADFEWILESGKKWARNLKLVLEKGVEVMETLKMEEKSRFSAIFDAKFVEFIGNLTRRFLKMNIKDPLIFSKMSTLLRRFEENCEFDLSNSDIFEPIYEPEFISKWILFEVELYTVSINRLLSASSNCFLPLESISIGNPKNSQWAAEITVFVEQWITRLDSNIQNFGNLEIQMTFYECIHALLSDLCSRIHSISKRLESEATWSNDVYLVMNSIWELKRIVKTQTLTWPISSFELERAYENEWDRLCGMIIDYLNEDLLDRLEISICSNYGDEKIKTMNSTFYHILKCLNNVTIKASRPSRSVLMNLLVEELFKNLQMRFEKWKSVCSMTVLEHFYNQIYSNLVPELDNLEKEGHWTRGNEARSEMCRLDALMKPKIHIFAEFSIHLCVQMSVILLMGIPGAGKSTLRRRLSSVHPELIESTSFDDFRRQTRSMDSSAREIRKSFEREFQISAISRQKCYLIEDIFHLKSMRRKFRKIAKNRLLEFGVVFLECTSSEAIRRDSRRNSDERQGKTTILKIFDALEIPENSEENSIILGQEEARIIDFWEILKRLGIEIDQKTSEASKASSEDMSDFTKKEEIPKKNLTPSESPLEQIDVFTRRCVSELIQNDRSIDGRRMARARKILIDNLKKCPDLSNFDLKRELFCIYEKTNVR</sequence>
<organism evidence="4 5">
    <name type="scientific">Caenorhabditis nigoni</name>
    <dbReference type="NCBI Taxonomy" id="1611254"/>
    <lineage>
        <taxon>Eukaryota</taxon>
        <taxon>Metazoa</taxon>
        <taxon>Ecdysozoa</taxon>
        <taxon>Nematoda</taxon>
        <taxon>Chromadorea</taxon>
        <taxon>Rhabditida</taxon>
        <taxon>Rhabditina</taxon>
        <taxon>Rhabditomorpha</taxon>
        <taxon>Rhabditoidea</taxon>
        <taxon>Rhabditidae</taxon>
        <taxon>Peloderinae</taxon>
        <taxon>Caenorhabditis</taxon>
    </lineage>
</organism>
<reference evidence="5" key="1">
    <citation type="submission" date="2017-10" db="EMBL/GenBank/DDBJ databases">
        <title>Rapid genome shrinkage in a self-fertile nematode reveals novel sperm competition proteins.</title>
        <authorList>
            <person name="Yin D."/>
            <person name="Schwarz E.M."/>
            <person name="Thomas C.G."/>
            <person name="Felde R.L."/>
            <person name="Korf I.F."/>
            <person name="Cutter A.D."/>
            <person name="Schartner C.M."/>
            <person name="Ralston E.J."/>
            <person name="Meyer B.J."/>
            <person name="Haag E.S."/>
        </authorList>
    </citation>
    <scope>NUCLEOTIDE SEQUENCE [LARGE SCALE GENOMIC DNA]</scope>
    <source>
        <strain evidence="5">JU1422</strain>
    </source>
</reference>
<evidence type="ECO:0000256" key="2">
    <source>
        <dbReference type="ARBA" id="ARBA00022840"/>
    </source>
</evidence>
<dbReference type="PANTHER" id="PTHR20873:SF0">
    <property type="entry name" value="L-SERYL-TRNA(SEC) KINASE"/>
    <property type="match status" value="1"/>
</dbReference>
<keyword evidence="1" id="KW-0547">Nucleotide-binding</keyword>
<keyword evidence="5" id="KW-1185">Reference proteome</keyword>
<dbReference type="InterPro" id="IPR027417">
    <property type="entry name" value="P-loop_NTPase"/>
</dbReference>
<dbReference type="Pfam" id="PF08433">
    <property type="entry name" value="KTI12"/>
    <property type="match status" value="1"/>
</dbReference>
<dbReference type="Proteomes" id="UP000230233">
    <property type="component" value="Chromosome III"/>
</dbReference>
<gene>
    <name evidence="4" type="primary">Cni-Y49E10.21</name>
    <name evidence="4" type="synonym">Cnig_chr_III.g8850</name>
    <name evidence="4" type="ORF">B9Z55_008850</name>
</gene>
<keyword evidence="3" id="KW-0175">Coiled coil</keyword>
<dbReference type="SUPFAM" id="SSF52540">
    <property type="entry name" value="P-loop containing nucleoside triphosphate hydrolases"/>
    <property type="match status" value="1"/>
</dbReference>
<name>A0A2G5UPE3_9PELO</name>
<dbReference type="PANTHER" id="PTHR20873">
    <property type="entry name" value="L-SERYL-TRNA(SEC) KINASE"/>
    <property type="match status" value="1"/>
</dbReference>
<dbReference type="FunFam" id="3.40.50.300:FF:003837">
    <property type="entry name" value="Phosphoryl Seryl-TRNA (Ser/Sec) Kinase"/>
    <property type="match status" value="1"/>
</dbReference>
<protein>
    <submittedName>
        <fullName evidence="4">Uncharacterized protein</fullName>
    </submittedName>
</protein>
<dbReference type="EMBL" id="PDUG01000003">
    <property type="protein sequence ID" value="PIC41435.1"/>
    <property type="molecule type" value="Genomic_DNA"/>
</dbReference>
<feature type="coiled-coil region" evidence="3">
    <location>
        <begin position="34"/>
        <end position="89"/>
    </location>
</feature>